<sequence length="219" mass="24022">MSLIRPAWRPLWSLARQASMIVTVLLASACSVLPRPDPVDTYLLPSAPVSVKVAADGARLPVSLRVLRPSSGQHLAGQRIVVVPQDNLVSVYKGVSWSEPAPLLVRDRLLDALRGDGRIAALSNDETRVQADFEIASDLRAFQSEYRNGVPEVVIRLDARLVQRDERRIVASRLFEIRESAPGKEVPQVVTAFGAASTRLAGEVSEWAVDEIGRVRRSN</sequence>
<dbReference type="Gene3D" id="3.40.50.10610">
    <property type="entry name" value="ABC-type transport auxiliary lipoprotein component"/>
    <property type="match status" value="1"/>
</dbReference>
<dbReference type="SUPFAM" id="SSF159594">
    <property type="entry name" value="XCC0632-like"/>
    <property type="match status" value="1"/>
</dbReference>
<dbReference type="PROSITE" id="PS51257">
    <property type="entry name" value="PROKAR_LIPOPROTEIN"/>
    <property type="match status" value="1"/>
</dbReference>
<proteinExistence type="predicted"/>
<accession>A0ABX1PW61</accession>
<name>A0ABX1PW61_9RHOO</name>
<evidence type="ECO:0000313" key="3">
    <source>
        <dbReference type="Proteomes" id="UP000623795"/>
    </source>
</evidence>
<gene>
    <name evidence="2" type="ORF">GPA22_08045</name>
</gene>
<dbReference type="Proteomes" id="UP000623795">
    <property type="component" value="Unassembled WGS sequence"/>
</dbReference>
<evidence type="ECO:0000259" key="1">
    <source>
        <dbReference type="Pfam" id="PF03886"/>
    </source>
</evidence>
<dbReference type="EMBL" id="WTVN01000009">
    <property type="protein sequence ID" value="NMG43681.1"/>
    <property type="molecule type" value="Genomic_DNA"/>
</dbReference>
<dbReference type="RefSeq" id="WP_169255580.1">
    <property type="nucleotide sequence ID" value="NZ_WTVN01000009.1"/>
</dbReference>
<comment type="caution">
    <text evidence="2">The sequence shown here is derived from an EMBL/GenBank/DDBJ whole genome shotgun (WGS) entry which is preliminary data.</text>
</comment>
<reference evidence="2 3" key="1">
    <citation type="submission" date="2019-12" db="EMBL/GenBank/DDBJ databases">
        <title>Comparative genomics gives insights into the taxonomy of the Azoarcus-Aromatoleum group and reveals separate origins of nif in the plant-associated Azoarcus and non-plant-associated Aromatoleum sub-groups.</title>
        <authorList>
            <person name="Lafos M."/>
            <person name="Maluk M."/>
            <person name="Batista M."/>
            <person name="Junghare M."/>
            <person name="Carmona M."/>
            <person name="Faoro H."/>
            <person name="Cruz L.M."/>
            <person name="Battistoni F."/>
            <person name="De Souza E."/>
            <person name="Pedrosa F."/>
            <person name="Chen W.-M."/>
            <person name="Poole P.S."/>
            <person name="Dixon R.A."/>
            <person name="James E.K."/>
        </authorList>
    </citation>
    <scope>NUCLEOTIDE SEQUENCE [LARGE SCALE GENOMIC DNA]</scope>
    <source>
        <strain evidence="2 3">Td21</strain>
    </source>
</reference>
<dbReference type="InterPro" id="IPR005586">
    <property type="entry name" value="ABC_trans_aux"/>
</dbReference>
<protein>
    <submittedName>
        <fullName evidence="2">ABC transporter</fullName>
    </submittedName>
</protein>
<feature type="domain" description="ABC-type transport auxiliary lipoprotein component" evidence="1">
    <location>
        <begin position="42"/>
        <end position="204"/>
    </location>
</feature>
<evidence type="ECO:0000313" key="2">
    <source>
        <dbReference type="EMBL" id="NMG43681.1"/>
    </source>
</evidence>
<keyword evidence="3" id="KW-1185">Reference proteome</keyword>
<organism evidence="2 3">
    <name type="scientific">Aromatoleum toluvorans</name>
    <dbReference type="NCBI Taxonomy" id="92002"/>
    <lineage>
        <taxon>Bacteria</taxon>
        <taxon>Pseudomonadati</taxon>
        <taxon>Pseudomonadota</taxon>
        <taxon>Betaproteobacteria</taxon>
        <taxon>Rhodocyclales</taxon>
        <taxon>Rhodocyclaceae</taxon>
        <taxon>Aromatoleum</taxon>
    </lineage>
</organism>
<dbReference type="Pfam" id="PF03886">
    <property type="entry name" value="ABC_trans_aux"/>
    <property type="match status" value="1"/>
</dbReference>